<accession>A0ABT0X9V0</accession>
<dbReference type="CDD" id="cd04301">
    <property type="entry name" value="NAT_SF"/>
    <property type="match status" value="1"/>
</dbReference>
<sequence>MTAHQRSSAGGPVPGAADGLTVTTASLEEWEQVVAWAAVEDWNPGRQDAACFHPTDPAGFFVGRLDGRIVSAVSVVIYSPEYAFLGYYLVDPEHRERGLGLATWHAALPHAVGRTVGLDAVPAQQATYERSGFTASHRSVRWAGRPVKAAGPAEPLAGGEVVPVTADHVDAIAAYDRRCFPAERRDFLARWLSADGHTARAVIRDGGVAGYGVVRPARSGRRIGPLFADTAEDAEALLDALIAVLDPGEQVFVDVPETHETATALAEACGLSPSSHTVRMYNGPVLPVRSECTYAVTSLELG</sequence>
<dbReference type="PROSITE" id="PS51186">
    <property type="entry name" value="GNAT"/>
    <property type="match status" value="1"/>
</dbReference>
<dbReference type="PANTHER" id="PTHR47237:SF1">
    <property type="entry name" value="SLL0310 PROTEIN"/>
    <property type="match status" value="1"/>
</dbReference>
<evidence type="ECO:0000313" key="2">
    <source>
        <dbReference type="EMBL" id="MCM2578703.1"/>
    </source>
</evidence>
<name>A0ABT0X9V0_9ACTN</name>
<dbReference type="PANTHER" id="PTHR47237">
    <property type="entry name" value="SLL0310 PROTEIN"/>
    <property type="match status" value="1"/>
</dbReference>
<dbReference type="RefSeq" id="WP_251415636.1">
    <property type="nucleotide sequence ID" value="NZ_JAMQGM010000031.1"/>
</dbReference>
<dbReference type="EC" id="2.3.1.-" evidence="2"/>
<dbReference type="Pfam" id="PF18014">
    <property type="entry name" value="Acetyltransf_18"/>
    <property type="match status" value="1"/>
</dbReference>
<gene>
    <name evidence="2" type="ORF">M1E25_15310</name>
</gene>
<dbReference type="InterPro" id="IPR000182">
    <property type="entry name" value="GNAT_dom"/>
</dbReference>
<feature type="domain" description="N-acetyltransferase" evidence="1">
    <location>
        <begin position="20"/>
        <end position="154"/>
    </location>
</feature>
<dbReference type="GO" id="GO:0016746">
    <property type="term" value="F:acyltransferase activity"/>
    <property type="evidence" value="ECO:0007669"/>
    <property type="project" value="UniProtKB-KW"/>
</dbReference>
<dbReference type="Gene3D" id="3.40.630.30">
    <property type="match status" value="1"/>
</dbReference>
<dbReference type="Proteomes" id="UP001167160">
    <property type="component" value="Unassembled WGS sequence"/>
</dbReference>
<dbReference type="SUPFAM" id="SSF55729">
    <property type="entry name" value="Acyl-CoA N-acyltransferases (Nat)"/>
    <property type="match status" value="1"/>
</dbReference>
<dbReference type="EMBL" id="JAMQGM010000031">
    <property type="protein sequence ID" value="MCM2578703.1"/>
    <property type="molecule type" value="Genomic_DNA"/>
</dbReference>
<evidence type="ECO:0000259" key="1">
    <source>
        <dbReference type="PROSITE" id="PS51186"/>
    </source>
</evidence>
<dbReference type="Pfam" id="PF00583">
    <property type="entry name" value="Acetyltransf_1"/>
    <property type="match status" value="1"/>
</dbReference>
<organism evidence="2 3">
    <name type="scientific">Streptomyces meridianus</name>
    <dbReference type="NCBI Taxonomy" id="2938945"/>
    <lineage>
        <taxon>Bacteria</taxon>
        <taxon>Bacillati</taxon>
        <taxon>Actinomycetota</taxon>
        <taxon>Actinomycetes</taxon>
        <taxon>Kitasatosporales</taxon>
        <taxon>Streptomycetaceae</taxon>
        <taxon>Streptomyces</taxon>
    </lineage>
</organism>
<keyword evidence="3" id="KW-1185">Reference proteome</keyword>
<keyword evidence="2" id="KW-0808">Transferase</keyword>
<dbReference type="InterPro" id="IPR016181">
    <property type="entry name" value="Acyl_CoA_acyltransferase"/>
</dbReference>
<evidence type="ECO:0000313" key="3">
    <source>
        <dbReference type="Proteomes" id="UP001167160"/>
    </source>
</evidence>
<proteinExistence type="predicted"/>
<dbReference type="InterPro" id="IPR041496">
    <property type="entry name" value="YitH/HolE_GNAT"/>
</dbReference>
<dbReference type="Gene3D" id="3.40.630.90">
    <property type="match status" value="1"/>
</dbReference>
<protein>
    <submittedName>
        <fullName evidence="2">GNAT family N-acetyltransferase</fullName>
        <ecNumber evidence="2">2.3.1.-</ecNumber>
    </submittedName>
</protein>
<comment type="caution">
    <text evidence="2">The sequence shown here is derived from an EMBL/GenBank/DDBJ whole genome shotgun (WGS) entry which is preliminary data.</text>
</comment>
<dbReference type="InterPro" id="IPR052729">
    <property type="entry name" value="Acyl/Acetyltrans_Enzymes"/>
</dbReference>
<keyword evidence="2" id="KW-0012">Acyltransferase</keyword>
<reference evidence="2" key="1">
    <citation type="journal article" date="2023" name="Int. J. Syst. Evol. Microbiol.">
        <title>Streptomyces meridianus sp. nov. isolated from brackish water of the Tagus estuary in Alcochete, Portugal.</title>
        <authorList>
            <person name="Santos J.D.N."/>
            <person name="Klimek D."/>
            <person name="Calusinska M."/>
            <person name="Lobo Da Cunha A."/>
            <person name="Catita J."/>
            <person name="Goncalves H."/>
            <person name="Gonzalez I."/>
            <person name="Reyes F."/>
            <person name="Lage O.M."/>
        </authorList>
    </citation>
    <scope>NUCLEOTIDE SEQUENCE</scope>
    <source>
        <strain evidence="2">MTZ3.1</strain>
    </source>
</reference>